<dbReference type="SMART" id="SM00360">
    <property type="entry name" value="RRM"/>
    <property type="match status" value="1"/>
</dbReference>
<evidence type="ECO:0000256" key="1">
    <source>
        <dbReference type="PROSITE-ProRule" id="PRU00176"/>
    </source>
</evidence>
<dbReference type="EMBL" id="MCFL01000003">
    <property type="protein sequence ID" value="ORZ40356.1"/>
    <property type="molecule type" value="Genomic_DNA"/>
</dbReference>
<evidence type="ECO:0000313" key="5">
    <source>
        <dbReference type="Proteomes" id="UP000193411"/>
    </source>
</evidence>
<dbReference type="Gene3D" id="3.30.70.330">
    <property type="match status" value="1"/>
</dbReference>
<dbReference type="SUPFAM" id="SSF54928">
    <property type="entry name" value="RNA-binding domain, RBD"/>
    <property type="match status" value="1"/>
</dbReference>
<proteinExistence type="predicted"/>
<feature type="domain" description="RRM" evidence="3">
    <location>
        <begin position="78"/>
        <end position="167"/>
    </location>
</feature>
<feature type="compositionally biased region" description="Polar residues" evidence="2">
    <location>
        <begin position="221"/>
        <end position="240"/>
    </location>
</feature>
<dbReference type="Proteomes" id="UP000193411">
    <property type="component" value="Unassembled WGS sequence"/>
</dbReference>
<feature type="compositionally biased region" description="Low complexity" evidence="2">
    <location>
        <begin position="1"/>
        <end position="12"/>
    </location>
</feature>
<dbReference type="OrthoDB" id="6275295at2759"/>
<gene>
    <name evidence="4" type="ORF">BCR44DRAFT_1424892</name>
</gene>
<dbReference type="PROSITE" id="PS50102">
    <property type="entry name" value="RRM"/>
    <property type="match status" value="1"/>
</dbReference>
<name>A0A1Y2I0H4_9FUNG</name>
<dbReference type="InterPro" id="IPR035979">
    <property type="entry name" value="RBD_domain_sf"/>
</dbReference>
<feature type="compositionally biased region" description="Low complexity" evidence="2">
    <location>
        <begin position="49"/>
        <end position="61"/>
    </location>
</feature>
<evidence type="ECO:0000256" key="2">
    <source>
        <dbReference type="SAM" id="MobiDB-lite"/>
    </source>
</evidence>
<feature type="region of interest" description="Disordered" evidence="2">
    <location>
        <begin position="207"/>
        <end position="262"/>
    </location>
</feature>
<feature type="region of interest" description="Disordered" evidence="2">
    <location>
        <begin position="282"/>
        <end position="320"/>
    </location>
</feature>
<organism evidence="4 5">
    <name type="scientific">Catenaria anguillulae PL171</name>
    <dbReference type="NCBI Taxonomy" id="765915"/>
    <lineage>
        <taxon>Eukaryota</taxon>
        <taxon>Fungi</taxon>
        <taxon>Fungi incertae sedis</taxon>
        <taxon>Blastocladiomycota</taxon>
        <taxon>Blastocladiomycetes</taxon>
        <taxon>Blastocladiales</taxon>
        <taxon>Catenariaceae</taxon>
        <taxon>Catenaria</taxon>
    </lineage>
</organism>
<dbReference type="InterPro" id="IPR052768">
    <property type="entry name" value="RBM25"/>
</dbReference>
<feature type="region of interest" description="Disordered" evidence="2">
    <location>
        <begin position="1"/>
        <end position="68"/>
    </location>
</feature>
<protein>
    <recommendedName>
        <fullName evidence="3">RRM domain-containing protein</fullName>
    </recommendedName>
</protein>
<dbReference type="GO" id="GO:0003723">
    <property type="term" value="F:RNA binding"/>
    <property type="evidence" value="ECO:0007669"/>
    <property type="project" value="UniProtKB-UniRule"/>
</dbReference>
<reference evidence="4 5" key="1">
    <citation type="submission" date="2016-07" db="EMBL/GenBank/DDBJ databases">
        <title>Pervasive Adenine N6-methylation of Active Genes in Fungi.</title>
        <authorList>
            <consortium name="DOE Joint Genome Institute"/>
            <person name="Mondo S.J."/>
            <person name="Dannebaum R.O."/>
            <person name="Kuo R.C."/>
            <person name="Labutti K."/>
            <person name="Haridas S."/>
            <person name="Kuo A."/>
            <person name="Salamov A."/>
            <person name="Ahrendt S.R."/>
            <person name="Lipzen A."/>
            <person name="Sullivan W."/>
            <person name="Andreopoulos W.B."/>
            <person name="Clum A."/>
            <person name="Lindquist E."/>
            <person name="Daum C."/>
            <person name="Ramamoorthy G.K."/>
            <person name="Gryganskyi A."/>
            <person name="Culley D."/>
            <person name="Magnuson J.K."/>
            <person name="James T.Y."/>
            <person name="O'Malley M.A."/>
            <person name="Stajich J.E."/>
            <person name="Spatafora J.W."/>
            <person name="Visel A."/>
            <person name="Grigoriev I.V."/>
        </authorList>
    </citation>
    <scope>NUCLEOTIDE SEQUENCE [LARGE SCALE GENOMIC DNA]</scope>
    <source>
        <strain evidence="4 5">PL171</strain>
    </source>
</reference>
<sequence length="536" mass="55163">MPVVAAAAAATPSRPPAPPSSQPLNRPIPPPPPPGASFAPGFAPPGSVPGPSSSASSPSSSTNPLAPGFSPDDVAKMCKLFIGNISSGVTDEWIERLLVACGPIKEWKRMRGPDGSLKAFGFVTYTEPMGTVRALECLGEVTGKEAVVIPSLDGGEHKRVLLKLDDDAKKMLCRFQAARGTQPLDLEHDRMTRRRIHETLDMLRTHAGLPPLGPNAMYPRLTSSTISADTPGITPSTQGDSAPGSGATHVREATPGTSGAQAPSALDLDAFVPKSVAAPAKLPKPKTALDPAVPGAPARRRRWDQDTSAPVAPVPAPPMPKPTMQAAGFVALTARAAPSSGVWAAPTNVAGASAGSGHGNKIPVVALTKPLSLGSGGSSKAGVKKFGFGGGGGGRASPSPAATANAMGGDDGDEGDDAGKKKSRLVLLAEQHRLANSDGVNVASMSDHTVLGSSVPWEKVSREVLDAEIAPKVEHLVREFLGESDTDLVDYFVQEIAHCGSAREVVVELQSVFGKDEASTVVAGVWREVLKVAMSG</sequence>
<evidence type="ECO:0000259" key="3">
    <source>
        <dbReference type="PROSITE" id="PS50102"/>
    </source>
</evidence>
<keyword evidence="1" id="KW-0694">RNA-binding</keyword>
<feature type="compositionally biased region" description="Pro residues" evidence="2">
    <location>
        <begin position="13"/>
        <end position="35"/>
    </location>
</feature>
<evidence type="ECO:0000313" key="4">
    <source>
        <dbReference type="EMBL" id="ORZ40356.1"/>
    </source>
</evidence>
<dbReference type="AlphaFoldDB" id="A0A1Y2I0H4"/>
<dbReference type="InterPro" id="IPR000504">
    <property type="entry name" value="RRM_dom"/>
</dbReference>
<dbReference type="Gene3D" id="1.20.1390.10">
    <property type="entry name" value="PWI domain"/>
    <property type="match status" value="1"/>
</dbReference>
<dbReference type="PANTHER" id="PTHR18806">
    <property type="entry name" value="RBM25 PROTEIN"/>
    <property type="match status" value="1"/>
</dbReference>
<dbReference type="PANTHER" id="PTHR18806:SF4">
    <property type="entry name" value="RNA-BINDING PROTEIN 25"/>
    <property type="match status" value="1"/>
</dbReference>
<dbReference type="CDD" id="cd12446">
    <property type="entry name" value="RRM_RBM25"/>
    <property type="match status" value="1"/>
</dbReference>
<keyword evidence="5" id="KW-1185">Reference proteome</keyword>
<dbReference type="Pfam" id="PF00076">
    <property type="entry name" value="RRM_1"/>
    <property type="match status" value="1"/>
</dbReference>
<comment type="caution">
    <text evidence="4">The sequence shown here is derived from an EMBL/GenBank/DDBJ whole genome shotgun (WGS) entry which is preliminary data.</text>
</comment>
<dbReference type="STRING" id="765915.A0A1Y2I0H4"/>
<dbReference type="InterPro" id="IPR034268">
    <property type="entry name" value="RBM25_RRM"/>
</dbReference>
<feature type="region of interest" description="Disordered" evidence="2">
    <location>
        <begin position="391"/>
        <end position="419"/>
    </location>
</feature>
<feature type="compositionally biased region" description="Low complexity" evidence="2">
    <location>
        <begin position="282"/>
        <end position="297"/>
    </location>
</feature>
<dbReference type="InterPro" id="IPR012677">
    <property type="entry name" value="Nucleotide-bd_a/b_plait_sf"/>
</dbReference>
<accession>A0A1Y2I0H4</accession>